<accession>A0A1I7FW05</accession>
<evidence type="ECO:0000313" key="2">
    <source>
        <dbReference type="Proteomes" id="UP000183508"/>
    </source>
</evidence>
<proteinExistence type="predicted"/>
<dbReference type="STRING" id="392015.SAMN05421543_101478"/>
<dbReference type="AlphaFoldDB" id="A0A1I7FW05"/>
<organism evidence="1 2">
    <name type="scientific">Alicyclobacillus macrosporangiidus</name>
    <dbReference type="NCBI Taxonomy" id="392015"/>
    <lineage>
        <taxon>Bacteria</taxon>
        <taxon>Bacillati</taxon>
        <taxon>Bacillota</taxon>
        <taxon>Bacilli</taxon>
        <taxon>Bacillales</taxon>
        <taxon>Alicyclobacillaceae</taxon>
        <taxon>Alicyclobacillus</taxon>
    </lineage>
</organism>
<sequence length="122" mass="13434">MTPTDELRNKLRRMVDEVIPAGGSDTDTRFTDAEIDELLTDASTIEDAAAEGWFRKAARAMSERGGLESSQAGDEAHKFVSLEAYRDHCMAMYQAYKQRVPGLGSRVFEFQPPDVLGGCQSG</sequence>
<reference evidence="2" key="1">
    <citation type="submission" date="2016-10" db="EMBL/GenBank/DDBJ databases">
        <authorList>
            <person name="Varghese N."/>
        </authorList>
    </citation>
    <scope>NUCLEOTIDE SEQUENCE [LARGE SCALE GENOMIC DNA]</scope>
    <source>
        <strain evidence="2">DSM 17980</strain>
    </source>
</reference>
<gene>
    <name evidence="1" type="ORF">SAMN05421543_101478</name>
</gene>
<evidence type="ECO:0000313" key="1">
    <source>
        <dbReference type="EMBL" id="SFU40330.1"/>
    </source>
</evidence>
<name>A0A1I7FW05_9BACL</name>
<dbReference type="RefSeq" id="WP_074949118.1">
    <property type="nucleotide sequence ID" value="NZ_FPBV01000001.1"/>
</dbReference>
<dbReference type="Proteomes" id="UP000183508">
    <property type="component" value="Unassembled WGS sequence"/>
</dbReference>
<dbReference type="OrthoDB" id="2616930at2"/>
<dbReference type="EMBL" id="FPBV01000001">
    <property type="protein sequence ID" value="SFU40330.1"/>
    <property type="molecule type" value="Genomic_DNA"/>
</dbReference>
<protein>
    <submittedName>
        <fullName evidence="1">Uncharacterized protein</fullName>
    </submittedName>
</protein>
<keyword evidence="2" id="KW-1185">Reference proteome</keyword>